<evidence type="ECO:0000313" key="10">
    <source>
        <dbReference type="Proteomes" id="UP000494206"/>
    </source>
</evidence>
<dbReference type="PANTHER" id="PTHR21645">
    <property type="entry name" value="GLYCOSYLTRANSFERASE FAMILY 92 PROTEIN"/>
    <property type="match status" value="1"/>
</dbReference>
<protein>
    <recommendedName>
        <fullName evidence="8">Glycosyltransferase family 92 protein</fullName>
        <ecNumber evidence="8">2.4.1.-</ecNumber>
    </recommendedName>
</protein>
<dbReference type="EC" id="2.4.1.-" evidence="8"/>
<dbReference type="Pfam" id="PF01697">
    <property type="entry name" value="Glyco_transf_92"/>
    <property type="match status" value="1"/>
</dbReference>
<evidence type="ECO:0000256" key="1">
    <source>
        <dbReference type="ARBA" id="ARBA00004167"/>
    </source>
</evidence>
<dbReference type="PANTHER" id="PTHR21645:SF2">
    <property type="entry name" value="GLYCOSYLTRANSFERASE FAMILY 92 PROTEIN F59C6.8"/>
    <property type="match status" value="1"/>
</dbReference>
<comment type="similarity">
    <text evidence="2 8">Belongs to the glycosyltransferase 92 family.</text>
</comment>
<dbReference type="GO" id="GO:0016757">
    <property type="term" value="F:glycosyltransferase activity"/>
    <property type="evidence" value="ECO:0007669"/>
    <property type="project" value="UniProtKB-UniRule"/>
</dbReference>
<accession>A0A8S1F064</accession>
<keyword evidence="3 8" id="KW-0328">Glycosyltransferase</keyword>
<sequence>MFRKRTGDIGSIPQYLKRRSRSSARRGKTWSIEELENFHDIRITAEHEKTTLLENYYGRPSMEIRITEAFPESHEVVTCSSPISEFSKLPKVISAISSAVAMGSFVNLPYAKIPGELYKFLRVYEQKSSMRLIAHPITRRKFEDDELRTELSFLNCMLMYRSKSKFLIFQSVDEIVLPILERDYFSEFARIFLKDDSQNVLEYNARIAATDALNPSEALHDAPILIKNSRIALVLRTPLEELESKISHQMYTTKLNNTQLSDQSVAKIKNSFSDSFKSSRIAFRKLGECFLTELLWKCPSGKCVDARCRHASIHGMYSYNIHQSIFLQIDSFDC</sequence>
<keyword evidence="4 8" id="KW-0808">Transferase</keyword>
<gene>
    <name evidence="9" type="ORF">CBOVIS_LOCUS8316</name>
</gene>
<evidence type="ECO:0000256" key="2">
    <source>
        <dbReference type="ARBA" id="ARBA00007647"/>
    </source>
</evidence>
<evidence type="ECO:0000256" key="7">
    <source>
        <dbReference type="ARBA" id="ARBA00023136"/>
    </source>
</evidence>
<keyword evidence="7" id="KW-0472">Membrane</keyword>
<evidence type="ECO:0000256" key="6">
    <source>
        <dbReference type="ARBA" id="ARBA00022989"/>
    </source>
</evidence>
<dbReference type="GO" id="GO:0016020">
    <property type="term" value="C:membrane"/>
    <property type="evidence" value="ECO:0007669"/>
    <property type="project" value="UniProtKB-SubCell"/>
</dbReference>
<comment type="caution">
    <text evidence="9">The sequence shown here is derived from an EMBL/GenBank/DDBJ whole genome shotgun (WGS) entry which is preliminary data.</text>
</comment>
<evidence type="ECO:0000313" key="9">
    <source>
        <dbReference type="EMBL" id="CAB3406214.1"/>
    </source>
</evidence>
<comment type="subcellular location">
    <subcellularLocation>
        <location evidence="1">Membrane</location>
        <topology evidence="1">Single-pass membrane protein</topology>
    </subcellularLocation>
</comment>
<name>A0A8S1F064_9PELO</name>
<keyword evidence="5" id="KW-0812">Transmembrane</keyword>
<evidence type="ECO:0000256" key="4">
    <source>
        <dbReference type="ARBA" id="ARBA00022679"/>
    </source>
</evidence>
<evidence type="ECO:0000256" key="5">
    <source>
        <dbReference type="ARBA" id="ARBA00022692"/>
    </source>
</evidence>
<dbReference type="EMBL" id="CADEPM010000005">
    <property type="protein sequence ID" value="CAB3406214.1"/>
    <property type="molecule type" value="Genomic_DNA"/>
</dbReference>
<evidence type="ECO:0000256" key="8">
    <source>
        <dbReference type="RuleBase" id="RU366017"/>
    </source>
</evidence>
<dbReference type="InterPro" id="IPR052012">
    <property type="entry name" value="GTase_92"/>
</dbReference>
<dbReference type="OrthoDB" id="5873071at2759"/>
<proteinExistence type="inferred from homology"/>
<keyword evidence="6" id="KW-1133">Transmembrane helix</keyword>
<organism evidence="9 10">
    <name type="scientific">Caenorhabditis bovis</name>
    <dbReference type="NCBI Taxonomy" id="2654633"/>
    <lineage>
        <taxon>Eukaryota</taxon>
        <taxon>Metazoa</taxon>
        <taxon>Ecdysozoa</taxon>
        <taxon>Nematoda</taxon>
        <taxon>Chromadorea</taxon>
        <taxon>Rhabditida</taxon>
        <taxon>Rhabditina</taxon>
        <taxon>Rhabditomorpha</taxon>
        <taxon>Rhabditoidea</taxon>
        <taxon>Rhabditidae</taxon>
        <taxon>Peloderinae</taxon>
        <taxon>Caenorhabditis</taxon>
    </lineage>
</organism>
<dbReference type="Proteomes" id="UP000494206">
    <property type="component" value="Unassembled WGS sequence"/>
</dbReference>
<reference evidence="9 10" key="1">
    <citation type="submission" date="2020-04" db="EMBL/GenBank/DDBJ databases">
        <authorList>
            <person name="Laetsch R D."/>
            <person name="Stevens L."/>
            <person name="Kumar S."/>
            <person name="Blaxter L. M."/>
        </authorList>
    </citation>
    <scope>NUCLEOTIDE SEQUENCE [LARGE SCALE GENOMIC DNA]</scope>
</reference>
<evidence type="ECO:0000256" key="3">
    <source>
        <dbReference type="ARBA" id="ARBA00022676"/>
    </source>
</evidence>
<keyword evidence="10" id="KW-1185">Reference proteome</keyword>
<dbReference type="AlphaFoldDB" id="A0A8S1F064"/>
<dbReference type="InterPro" id="IPR008166">
    <property type="entry name" value="Glyco_transf_92"/>
</dbReference>